<feature type="domain" description="Strawberry notch AAA" evidence="4">
    <location>
        <begin position="263"/>
        <end position="426"/>
    </location>
</feature>
<evidence type="ECO:0000256" key="2">
    <source>
        <dbReference type="SAM" id="MobiDB-lite"/>
    </source>
</evidence>
<dbReference type="PANTHER" id="PTHR12706:SF30">
    <property type="entry name" value="PROTEIN STRAWBERRY NOTCH-RELATED"/>
    <property type="match status" value="1"/>
</dbReference>
<feature type="compositionally biased region" description="Low complexity" evidence="2">
    <location>
        <begin position="75"/>
        <end position="91"/>
    </location>
</feature>
<evidence type="ECO:0000313" key="6">
    <source>
        <dbReference type="Proteomes" id="UP000626109"/>
    </source>
</evidence>
<proteinExistence type="inferred from homology"/>
<feature type="non-terminal residue" evidence="5">
    <location>
        <position position="1853"/>
    </location>
</feature>
<sequence length="1853" mass="204895">MAAAPGEPGLSPGAAVLFTAVLRPQPNLETARRFFPTLRQWAETGRAYRGQTFVSAEVEDAIAACERLFPGQGGASSSSSASAAPEPAAPAKPTGEGWWPRWAMDATRGIEVLLPSVRGKPPSWTQATPVAIGYRGQKKKYLFLRTAQFEMDCRRADVRPKGGGQTAQQQYEALEARGDTPERHEEWTDGSDMPELASDRSKVTYITPGIAPPNSSSSSASSEPKELTKGEGADASLIEALEDDFERMALLRRSKVVKTKTCDHPDPLGEPRAAASIQLPELGEQDILALPPVVAEARLSSLQLETVCFAARRFRTSLPDGRTAGYMLGDGTGCGKGRVISALLYHMWNMGHRRSIWVSATSDLYYDACRDLQDLGADIPCMPMRRLPPSGPLDRQGSECHKELVRGLGIEGDGVIFLTYSLLVQTGLRREVFACPVRNSQERQSLLGEILDDRLRCTKAVQFGADKINLKAGDHVVGVKSLRDLQVQEVPFTVSFERVITKEGKGASENDSELTAWNSRLGQLVAWLGGGEATGLICFDEVHKAKNLIPDKDDKASTKTGLFVDLLQQSCPKAPVLYVSATAATEVQHLGYMSRLGVWGPGTAFENFHDFMKVISTNGVAAMEMFAINMKAIGAMSCRALAYVGTEFETRQCGMTQEQTDGYDAAALFWQKCLKMFEKFITDDDVKESCRLRFFKKLKPKEDEPAKKKKEKNPDEVKDKDDEDPLGRRLRQFYWGAQQRFFKAMCNVAKVPAACVAAQEAVDRGEQVVMSIWATGEARSRAKMAGLVRDAPGRVIVDTVSDGGLTEVVAKEQDTLKSIISCLYSNLRLRSNLNLGGKQVSTMSRLTEVDGKRITKPEDLMNCTVPCKLIFRSPTSRRIAVSAHLAADKTPVLFELADDALGERVVIVKVIDGPDHFRRAELEGWHIKTINGRPVGKIQVAMIRQRLRKGQPLGFQDAVIDEHLSGPQMILEHFLNSCLITQDIHGVDIPWAVEAKKQLLKEAAALKLPPNAMDAIHDTLGGLRKVAEMSGRSHRMKRRKDGTLAYVARCEELKCPSDQANMVEQVLFQKGAKKICVVTEVASAGISLHADRRQVRKDFQPPRRTMISVELPWGADKAIQCFGRVHRANQLIPPKFIVLNTPLGGEVRFNSAIARRMKLLGAVTKGDRMTSMGGVGDKAMTDYDVNNMYGQRALATFYTDTVRALGALPELLALYEGLPFIGAQGDGEASGVWPTWEDFAQEVSGTWGKIHLNEDMRKLVSVVETRIENTDECSEINRFFNRILMLEVPLQNAMFETFFSIYSELVRVDKANGTYDSGIENLNDSQGRRVRGVEVDSMEVLYKDPASGAQTRYVKLRLDRGISWEAAKEAFDEMEHGKGSIEGWHAFRRQPDSEPIYLLVKELVQLGGAGASGSTWFSRRRKKMFTIWRADCGARSGVESGRRAFNQEDFTENEQYTRLSGSEEDLATVEAGWTKLYTESLEVRIGYEHILTGDVLTAWRLVQGGKSPAKNAEEEQKLQIVRATTQPDGEPVVGMRLAEEDLPKLKYILACQQVFAEENLTRVLKARVGVREAAGAAADLLLKLLWAAPDKSLAFTSWIEAHKALANEGVPRSIDGLRATQMAVEQLVKKKLVTTEEGVMALTRGGKDGEVLQPPMGPELEQILFPEEFEAHEGEIDFDEDRYTDEECSGDDGADGACSDPEEVPAVATPAKPKRKKESPVKKPKREKMKVSPNIGDDFKQRMNERTSKRTRRSKDSLETTKAAIEGSGDEEAMFQELFGEDEDEDGDDMEKALAAALFAEDFEDEDQPEGFVLEPADAPSARKRQRDSEMADALFGDFKDEASDEEAEDETE</sequence>
<comment type="similarity">
    <text evidence="1">Belongs to the SBNO family.</text>
</comment>
<feature type="region of interest" description="Disordered" evidence="2">
    <location>
        <begin position="1676"/>
        <end position="1772"/>
    </location>
</feature>
<dbReference type="SUPFAM" id="SSF52540">
    <property type="entry name" value="P-loop containing nucleoside triphosphate hydrolases"/>
    <property type="match status" value="2"/>
</dbReference>
<name>A0A813IJY9_POLGL</name>
<feature type="compositionally biased region" description="Basic residues" evidence="2">
    <location>
        <begin position="1712"/>
        <end position="1728"/>
    </location>
</feature>
<comment type="caution">
    <text evidence="5">The sequence shown here is derived from an EMBL/GenBank/DDBJ whole genome shotgun (WGS) entry which is preliminary data.</text>
</comment>
<feature type="region of interest" description="Disordered" evidence="2">
    <location>
        <begin position="73"/>
        <end position="99"/>
    </location>
</feature>
<reference evidence="5" key="1">
    <citation type="submission" date="2021-02" db="EMBL/GenBank/DDBJ databases">
        <authorList>
            <person name="Dougan E. K."/>
            <person name="Rhodes N."/>
            <person name="Thang M."/>
            <person name="Chan C."/>
        </authorList>
    </citation>
    <scope>NUCLEOTIDE SEQUENCE</scope>
</reference>
<protein>
    <submittedName>
        <fullName evidence="5">Uncharacterized protein</fullName>
    </submittedName>
</protein>
<accession>A0A813IJY9</accession>
<dbReference type="GO" id="GO:0042393">
    <property type="term" value="F:histone binding"/>
    <property type="evidence" value="ECO:0007669"/>
    <property type="project" value="TreeGrafter"/>
</dbReference>
<feature type="compositionally biased region" description="Acidic residues" evidence="2">
    <location>
        <begin position="1843"/>
        <end position="1853"/>
    </location>
</feature>
<evidence type="ECO:0000313" key="5">
    <source>
        <dbReference type="EMBL" id="CAE8651243.1"/>
    </source>
</evidence>
<feature type="region of interest" description="Disordered" evidence="2">
    <location>
        <begin position="175"/>
        <end position="233"/>
    </location>
</feature>
<feature type="compositionally biased region" description="Basic and acidic residues" evidence="2">
    <location>
        <begin position="703"/>
        <end position="720"/>
    </location>
</feature>
<dbReference type="GO" id="GO:0031490">
    <property type="term" value="F:chromatin DNA binding"/>
    <property type="evidence" value="ECO:0007669"/>
    <property type="project" value="TreeGrafter"/>
</dbReference>
<dbReference type="InterPro" id="IPR026937">
    <property type="entry name" value="SBNO_Helicase_C_dom"/>
</dbReference>
<feature type="domain" description="Strawberry notch helicase C" evidence="3">
    <location>
        <begin position="1011"/>
        <end position="1320"/>
    </location>
</feature>
<gene>
    <name evidence="5" type="ORF">PGLA2088_LOCUS8972</name>
</gene>
<feature type="domain" description="Strawberry notch AAA" evidence="4">
    <location>
        <begin position="516"/>
        <end position="665"/>
    </location>
</feature>
<evidence type="ECO:0000259" key="3">
    <source>
        <dbReference type="Pfam" id="PF13871"/>
    </source>
</evidence>
<feature type="compositionally biased region" description="Basic and acidic residues" evidence="2">
    <location>
        <begin position="175"/>
        <end position="187"/>
    </location>
</feature>
<dbReference type="Pfam" id="PF13871">
    <property type="entry name" value="Helicase_C_4"/>
    <property type="match status" value="1"/>
</dbReference>
<dbReference type="Proteomes" id="UP000626109">
    <property type="component" value="Unassembled WGS sequence"/>
</dbReference>
<feature type="compositionally biased region" description="Basic and acidic residues" evidence="2">
    <location>
        <begin position="1737"/>
        <end position="1759"/>
    </location>
</feature>
<organism evidence="5 6">
    <name type="scientific">Polarella glacialis</name>
    <name type="common">Dinoflagellate</name>
    <dbReference type="NCBI Taxonomy" id="89957"/>
    <lineage>
        <taxon>Eukaryota</taxon>
        <taxon>Sar</taxon>
        <taxon>Alveolata</taxon>
        <taxon>Dinophyceae</taxon>
        <taxon>Suessiales</taxon>
        <taxon>Suessiaceae</taxon>
        <taxon>Polarella</taxon>
    </lineage>
</organism>
<dbReference type="InterPro" id="IPR039187">
    <property type="entry name" value="SNO_AAA"/>
</dbReference>
<dbReference type="InterPro" id="IPR027417">
    <property type="entry name" value="P-loop_NTPase"/>
</dbReference>
<evidence type="ECO:0000256" key="1">
    <source>
        <dbReference type="ARBA" id="ARBA00006992"/>
    </source>
</evidence>
<dbReference type="GO" id="GO:0005634">
    <property type="term" value="C:nucleus"/>
    <property type="evidence" value="ECO:0007669"/>
    <property type="project" value="TreeGrafter"/>
</dbReference>
<dbReference type="GO" id="GO:0006355">
    <property type="term" value="P:regulation of DNA-templated transcription"/>
    <property type="evidence" value="ECO:0007669"/>
    <property type="project" value="InterPro"/>
</dbReference>
<feature type="region of interest" description="Disordered" evidence="2">
    <location>
        <begin position="703"/>
        <end position="724"/>
    </location>
</feature>
<dbReference type="PANTHER" id="PTHR12706">
    <property type="entry name" value="STRAWBERRY NOTCH-RELATED"/>
    <property type="match status" value="1"/>
</dbReference>
<feature type="compositionally biased region" description="Acidic residues" evidence="2">
    <location>
        <begin position="1676"/>
        <end position="1694"/>
    </location>
</feature>
<evidence type="ECO:0000259" key="4">
    <source>
        <dbReference type="Pfam" id="PF13872"/>
    </source>
</evidence>
<dbReference type="EMBL" id="CAJNNW010009771">
    <property type="protein sequence ID" value="CAE8651243.1"/>
    <property type="molecule type" value="Genomic_DNA"/>
</dbReference>
<dbReference type="InterPro" id="IPR026741">
    <property type="entry name" value="SNO"/>
</dbReference>
<dbReference type="Pfam" id="PF13872">
    <property type="entry name" value="AAA_34"/>
    <property type="match status" value="2"/>
</dbReference>
<feature type="compositionally biased region" description="Basic and acidic residues" evidence="2">
    <location>
        <begin position="223"/>
        <end position="232"/>
    </location>
</feature>
<feature type="region of interest" description="Disordered" evidence="2">
    <location>
        <begin position="1803"/>
        <end position="1853"/>
    </location>
</feature>